<dbReference type="STRING" id="298654.FraEuI1c_0774"/>
<dbReference type="Proteomes" id="UP000002484">
    <property type="component" value="Chromosome"/>
</dbReference>
<dbReference type="AlphaFoldDB" id="E3IUX2"/>
<accession>E3IUX2</accession>
<dbReference type="EMBL" id="CP002299">
    <property type="protein sequence ID" value="ADP78852.1"/>
    <property type="molecule type" value="Genomic_DNA"/>
</dbReference>
<reference evidence="2 3" key="1">
    <citation type="submission" date="2010-10" db="EMBL/GenBank/DDBJ databases">
        <title>Complete sequence of Frankia sp. EuI1c.</title>
        <authorList>
            <consortium name="US DOE Joint Genome Institute"/>
            <person name="Lucas S."/>
            <person name="Copeland A."/>
            <person name="Lapidus A."/>
            <person name="Cheng J.-F."/>
            <person name="Bruce D."/>
            <person name="Goodwin L."/>
            <person name="Pitluck S."/>
            <person name="Chertkov O."/>
            <person name="Detter J.C."/>
            <person name="Han C."/>
            <person name="Tapia R."/>
            <person name="Land M."/>
            <person name="Hauser L."/>
            <person name="Jeffries C."/>
            <person name="Kyrpides N."/>
            <person name="Ivanova N."/>
            <person name="Mikhailova N."/>
            <person name="Beauchemin N."/>
            <person name="Sen A."/>
            <person name="Sur S.A."/>
            <person name="Gtari M."/>
            <person name="Wall L."/>
            <person name="Tisa L."/>
            <person name="Woyke T."/>
        </authorList>
    </citation>
    <scope>NUCLEOTIDE SEQUENCE [LARGE SCALE GENOMIC DNA]</scope>
    <source>
        <strain evidence="3">DSM 45817 / CECT 9037 / EuI1c</strain>
    </source>
</reference>
<dbReference type="KEGG" id="fri:FraEuI1c_0774"/>
<feature type="region of interest" description="Disordered" evidence="1">
    <location>
        <begin position="164"/>
        <end position="189"/>
    </location>
</feature>
<sequence length="189" mass="19826">MWVLLIPVVTLLVALLWGASRGRPRRAREAATIEGYRRMVTALERPVGTPGDAPDAARPADAPRDAGEDPDNRHLRVPDVLRGLRRSPKQPRQQTGQASARPAPARAAESLDVDLLADGDPVYPTDRDTPLTAVPAAASVPPSTPVTQPDAVIPATRAVVDAPVADEPERPATAAREVSAAAEAPADSG</sequence>
<feature type="compositionally biased region" description="Low complexity" evidence="1">
    <location>
        <begin position="171"/>
        <end position="189"/>
    </location>
</feature>
<organism evidence="2 3">
    <name type="scientific">Pseudofrankia inefficax (strain DSM 45817 / CECT 9037 / DDB 130130 / EuI1c)</name>
    <name type="common">Frankia inefficax</name>
    <dbReference type="NCBI Taxonomy" id="298654"/>
    <lineage>
        <taxon>Bacteria</taxon>
        <taxon>Bacillati</taxon>
        <taxon>Actinomycetota</taxon>
        <taxon>Actinomycetes</taxon>
        <taxon>Frankiales</taxon>
        <taxon>Frankiaceae</taxon>
        <taxon>Pseudofrankia</taxon>
    </lineage>
</organism>
<feature type="compositionally biased region" description="Basic and acidic residues" evidence="1">
    <location>
        <begin position="61"/>
        <end position="79"/>
    </location>
</feature>
<gene>
    <name evidence="2" type="ordered locus">FraEuI1c_0774</name>
</gene>
<protein>
    <submittedName>
        <fullName evidence="2">Uncharacterized protein</fullName>
    </submittedName>
</protein>
<evidence type="ECO:0000313" key="2">
    <source>
        <dbReference type="EMBL" id="ADP78852.1"/>
    </source>
</evidence>
<name>E3IUX2_PSEI1</name>
<evidence type="ECO:0000256" key="1">
    <source>
        <dbReference type="SAM" id="MobiDB-lite"/>
    </source>
</evidence>
<feature type="compositionally biased region" description="Low complexity" evidence="1">
    <location>
        <begin position="50"/>
        <end position="60"/>
    </location>
</feature>
<feature type="region of interest" description="Disordered" evidence="1">
    <location>
        <begin position="133"/>
        <end position="152"/>
    </location>
</feature>
<dbReference type="InParanoid" id="E3IUX2"/>
<dbReference type="HOGENOM" id="CLU_1432635_0_0_11"/>
<feature type="compositionally biased region" description="Low complexity" evidence="1">
    <location>
        <begin position="133"/>
        <end position="147"/>
    </location>
</feature>
<keyword evidence="3" id="KW-1185">Reference proteome</keyword>
<feature type="compositionally biased region" description="Low complexity" evidence="1">
    <location>
        <begin position="98"/>
        <end position="108"/>
    </location>
</feature>
<proteinExistence type="predicted"/>
<evidence type="ECO:0000313" key="3">
    <source>
        <dbReference type="Proteomes" id="UP000002484"/>
    </source>
</evidence>
<feature type="region of interest" description="Disordered" evidence="1">
    <location>
        <begin position="44"/>
        <end position="108"/>
    </location>
</feature>